<reference evidence="3" key="1">
    <citation type="journal article" date="2010" name="Stand. Genomic Sci.">
        <title>Complete genome sequence of Thermocrinis albus type strain (HI 11/12T).</title>
        <authorList>
            <person name="Wirth R."/>
            <person name="Sikorski J."/>
            <person name="Brambilla E."/>
            <person name="Misra M."/>
            <person name="Lapidus A."/>
            <person name="Copeland A."/>
            <person name="Nolan M."/>
            <person name="Lucas S."/>
            <person name="Chen F."/>
            <person name="Tice H."/>
            <person name="Cheng J.F."/>
            <person name="Han C."/>
            <person name="Detter J.C."/>
            <person name="Tapia R."/>
            <person name="Bruce D."/>
            <person name="Goodwin L."/>
            <person name="Pitluck S."/>
            <person name="Pati A."/>
            <person name="Anderson I."/>
            <person name="Ivanova N."/>
            <person name="Mavromatis K."/>
            <person name="Mikhailova N."/>
            <person name="Chen A."/>
            <person name="Palaniappan K."/>
            <person name="Bilek Y."/>
            <person name="Hader T."/>
            <person name="Land M."/>
            <person name="Hauser L."/>
            <person name="Chang Y.J."/>
            <person name="Jeffries C.D."/>
            <person name="Tindall B.J."/>
            <person name="Rohde M."/>
            <person name="Goker M."/>
            <person name="Bristow J."/>
            <person name="Eisen J.A."/>
            <person name="Markowitz V."/>
            <person name="Hugenholtz P."/>
            <person name="Kyrpides N.C."/>
            <person name="Klenk H.P."/>
        </authorList>
    </citation>
    <scope>NUCLEOTIDE SEQUENCE [LARGE SCALE GENOMIC DNA]</scope>
    <source>
        <strain evidence="3">DSM 14484 / JCM 11386 / HI 11/12</strain>
    </source>
</reference>
<evidence type="ECO:0000313" key="2">
    <source>
        <dbReference type="EMBL" id="ADC90034.1"/>
    </source>
</evidence>
<dbReference type="KEGG" id="tal:Thal_1405"/>
<sequence length="388" mass="44195">MNWRMVYPQTVGLLPYPLDSVVVPYVDRWEEYIEDVLKLHLNHLPPAWSYLESLVSGNFQEALERLTLVEEGPVREYIRCLITGEVKETGDPLLDSLLKGSESLLERGDLDALLLYRKAVKLASSGLVDDALQLYSEAQALVRGISPLFEARLQLERLRLMAEHRGLNYGIIAALEKLFEELQQTGAEQLKAEIHFNLGNFYSSLGDIRRAVFHFSEALTYFTHERNPYMYALINNNMGLTYLSVQATDLEDQMRLAYGIQCLRNALKVFTKEEFPKEWSSVTMNYANALVYLPTANPLKNLLKALELYEEVLRCKESLGDTEGKARVLANMGNALAHLGRFEEAKKRLTEALQLFRQLGLKEEAEGVLELLEEIRTTQVEGHGKHVD</sequence>
<dbReference type="OrthoDB" id="2380776at2"/>
<dbReference type="PANTHER" id="PTHR10098:SF108">
    <property type="entry name" value="TETRATRICOPEPTIDE REPEAT PROTEIN 28"/>
    <property type="match status" value="1"/>
</dbReference>
<dbReference type="SUPFAM" id="SSF48452">
    <property type="entry name" value="TPR-like"/>
    <property type="match status" value="2"/>
</dbReference>
<organism evidence="2 3">
    <name type="scientific">Thermocrinis albus (strain DSM 14484 / JCM 11386 / HI 11/12)</name>
    <dbReference type="NCBI Taxonomy" id="638303"/>
    <lineage>
        <taxon>Bacteria</taxon>
        <taxon>Pseudomonadati</taxon>
        <taxon>Aquificota</taxon>
        <taxon>Aquificia</taxon>
        <taxon>Aquificales</taxon>
        <taxon>Aquificaceae</taxon>
        <taxon>Thermocrinis</taxon>
    </lineage>
</organism>
<dbReference type="STRING" id="638303.Thal_1405"/>
<protein>
    <submittedName>
        <fullName evidence="2">Tetratricopeptide TPR_2 repeat protein</fullName>
    </submittedName>
</protein>
<evidence type="ECO:0000313" key="3">
    <source>
        <dbReference type="Proteomes" id="UP000002043"/>
    </source>
</evidence>
<keyword evidence="1" id="KW-0802">TPR repeat</keyword>
<dbReference type="eggNOG" id="COG0457">
    <property type="taxonomic scope" value="Bacteria"/>
</dbReference>
<dbReference type="AlphaFoldDB" id="D3SMQ4"/>
<name>D3SMQ4_THEAH</name>
<dbReference type="InterPro" id="IPR019734">
    <property type="entry name" value="TPR_rpt"/>
</dbReference>
<evidence type="ECO:0000256" key="1">
    <source>
        <dbReference type="PROSITE-ProRule" id="PRU00339"/>
    </source>
</evidence>
<gene>
    <name evidence="2" type="ordered locus">Thal_1405</name>
</gene>
<dbReference type="Pfam" id="PF13181">
    <property type="entry name" value="TPR_8"/>
    <property type="match status" value="1"/>
</dbReference>
<feature type="repeat" description="TPR" evidence="1">
    <location>
        <begin position="192"/>
        <end position="225"/>
    </location>
</feature>
<dbReference type="PROSITE" id="PS50005">
    <property type="entry name" value="TPR"/>
    <property type="match status" value="2"/>
</dbReference>
<dbReference type="InterPro" id="IPR011990">
    <property type="entry name" value="TPR-like_helical_dom_sf"/>
</dbReference>
<dbReference type="PANTHER" id="PTHR10098">
    <property type="entry name" value="RAPSYN-RELATED"/>
    <property type="match status" value="1"/>
</dbReference>
<accession>D3SMQ4</accession>
<dbReference type="HOGENOM" id="CLU_679175_0_0_0"/>
<feature type="repeat" description="TPR" evidence="1">
    <location>
        <begin position="326"/>
        <end position="359"/>
    </location>
</feature>
<dbReference type="RefSeq" id="WP_012992440.1">
    <property type="nucleotide sequence ID" value="NC_013894.1"/>
</dbReference>
<keyword evidence="3" id="KW-1185">Reference proteome</keyword>
<dbReference type="Pfam" id="PF13424">
    <property type="entry name" value="TPR_12"/>
    <property type="match status" value="1"/>
</dbReference>
<proteinExistence type="predicted"/>
<dbReference type="SMART" id="SM00028">
    <property type="entry name" value="TPR"/>
    <property type="match status" value="3"/>
</dbReference>
<dbReference type="EMBL" id="CP001931">
    <property type="protein sequence ID" value="ADC90034.1"/>
    <property type="molecule type" value="Genomic_DNA"/>
</dbReference>
<dbReference type="Gene3D" id="1.25.40.10">
    <property type="entry name" value="Tetratricopeptide repeat domain"/>
    <property type="match status" value="2"/>
</dbReference>
<dbReference type="Proteomes" id="UP000002043">
    <property type="component" value="Chromosome"/>
</dbReference>